<dbReference type="Gene3D" id="3.30.470.10">
    <property type="match status" value="1"/>
</dbReference>
<keyword evidence="3" id="KW-0663">Pyridoxal phosphate</keyword>
<organism evidence="4 5">
    <name type="scientific">Quisquiliibacterium transsilvanicum</name>
    <dbReference type="NCBI Taxonomy" id="1549638"/>
    <lineage>
        <taxon>Bacteria</taxon>
        <taxon>Pseudomonadati</taxon>
        <taxon>Pseudomonadota</taxon>
        <taxon>Betaproteobacteria</taxon>
        <taxon>Burkholderiales</taxon>
        <taxon>Burkholderiaceae</taxon>
        <taxon>Quisquiliibacterium</taxon>
    </lineage>
</organism>
<comment type="cofactor">
    <cofactor evidence="1">
        <name>pyridoxal 5'-phosphate</name>
        <dbReference type="ChEBI" id="CHEBI:597326"/>
    </cofactor>
</comment>
<proteinExistence type="inferred from homology"/>
<dbReference type="Proteomes" id="UP000532440">
    <property type="component" value="Unassembled WGS sequence"/>
</dbReference>
<dbReference type="PANTHER" id="PTHR42743:SF10">
    <property type="entry name" value="D-ALANINE AMINOTRANSFERASE"/>
    <property type="match status" value="1"/>
</dbReference>
<keyword evidence="4" id="KW-0808">Transferase</keyword>
<evidence type="ECO:0000313" key="5">
    <source>
        <dbReference type="Proteomes" id="UP000532440"/>
    </source>
</evidence>
<dbReference type="FunFam" id="3.20.10.10:FF:000002">
    <property type="entry name" value="D-alanine aminotransferase"/>
    <property type="match status" value="1"/>
</dbReference>
<evidence type="ECO:0000313" key="4">
    <source>
        <dbReference type="EMBL" id="MBB5272499.1"/>
    </source>
</evidence>
<dbReference type="InterPro" id="IPR043131">
    <property type="entry name" value="BCAT-like_N"/>
</dbReference>
<dbReference type="CDD" id="cd01558">
    <property type="entry name" value="D-AAT_like"/>
    <property type="match status" value="1"/>
</dbReference>
<dbReference type="AlphaFoldDB" id="A0A7W8HI59"/>
<dbReference type="GO" id="GO:0008652">
    <property type="term" value="P:amino acid biosynthetic process"/>
    <property type="evidence" value="ECO:0007669"/>
    <property type="project" value="UniProtKB-ARBA"/>
</dbReference>
<keyword evidence="5" id="KW-1185">Reference proteome</keyword>
<reference evidence="4 5" key="1">
    <citation type="submission" date="2020-08" db="EMBL/GenBank/DDBJ databases">
        <title>Genomic Encyclopedia of Type Strains, Phase IV (KMG-IV): sequencing the most valuable type-strain genomes for metagenomic binning, comparative biology and taxonomic classification.</title>
        <authorList>
            <person name="Goeker M."/>
        </authorList>
    </citation>
    <scope>NUCLEOTIDE SEQUENCE [LARGE SCALE GENOMIC DNA]</scope>
    <source>
        <strain evidence="4 5">DSM 29781</strain>
    </source>
</reference>
<dbReference type="Gene3D" id="3.20.10.10">
    <property type="entry name" value="D-amino Acid Aminotransferase, subunit A, domain 2"/>
    <property type="match status" value="1"/>
</dbReference>
<dbReference type="GO" id="GO:0047810">
    <property type="term" value="F:D-alanine-2-oxoglutarate aminotransferase activity"/>
    <property type="evidence" value="ECO:0007669"/>
    <property type="project" value="UniProtKB-EC"/>
</dbReference>
<evidence type="ECO:0000256" key="1">
    <source>
        <dbReference type="ARBA" id="ARBA00001933"/>
    </source>
</evidence>
<accession>A0A7W8HI59</accession>
<dbReference type="Pfam" id="PF01063">
    <property type="entry name" value="Aminotran_4"/>
    <property type="match status" value="1"/>
</dbReference>
<dbReference type="EC" id="2.6.1.21" evidence="4"/>
<dbReference type="EMBL" id="JACHGB010000005">
    <property type="protein sequence ID" value="MBB5272499.1"/>
    <property type="molecule type" value="Genomic_DNA"/>
</dbReference>
<dbReference type="GO" id="GO:0005829">
    <property type="term" value="C:cytosol"/>
    <property type="evidence" value="ECO:0007669"/>
    <property type="project" value="TreeGrafter"/>
</dbReference>
<dbReference type="PANTHER" id="PTHR42743">
    <property type="entry name" value="AMINO-ACID AMINOTRANSFERASE"/>
    <property type="match status" value="1"/>
</dbReference>
<evidence type="ECO:0000256" key="3">
    <source>
        <dbReference type="ARBA" id="ARBA00022898"/>
    </source>
</evidence>
<protein>
    <submittedName>
        <fullName evidence="4">D-alanine transaminase</fullName>
        <ecNumber evidence="4">2.6.1.21</ecNumber>
    </submittedName>
</protein>
<comment type="caution">
    <text evidence="4">The sequence shown here is derived from an EMBL/GenBank/DDBJ whole genome shotgun (WGS) entry which is preliminary data.</text>
</comment>
<dbReference type="InterPro" id="IPR036038">
    <property type="entry name" value="Aminotransferase-like"/>
</dbReference>
<dbReference type="RefSeq" id="WP_183968094.1">
    <property type="nucleotide sequence ID" value="NZ_BAABEW010000022.1"/>
</dbReference>
<keyword evidence="4" id="KW-0032">Aminotransferase</keyword>
<dbReference type="GO" id="GO:0046394">
    <property type="term" value="P:carboxylic acid biosynthetic process"/>
    <property type="evidence" value="ECO:0007669"/>
    <property type="project" value="UniProtKB-ARBA"/>
</dbReference>
<dbReference type="InterPro" id="IPR001544">
    <property type="entry name" value="Aminotrans_IV"/>
</dbReference>
<sequence length="284" mass="31104">MSTEISQTVFLNGEFLPIGEARVPVLDRGFIFGDAIYEVVPVYGRRPFRWPAHLARLQRSLAKTRIPNPRDSTGWTALITEIVERHPWPDQFIYLQVTRGVARRDHAFPAHAVPTVFAMSSELPPVPAALREDGVAAITLPDERWLHCDIKSTSLLGNVLARQAAVDAGAAECVMFRDGFLTEGSASNIWVVRNGTIFGPPRDHLILEGIRCGLLDELCAAQGIPMDIRRITREEVLSADELLLSSATREVLAITRLDGKAVGAGRPGPVWASLHAAYQAAKSA</sequence>
<dbReference type="SUPFAM" id="SSF56752">
    <property type="entry name" value="D-aminoacid aminotransferase-like PLP-dependent enzymes"/>
    <property type="match status" value="1"/>
</dbReference>
<gene>
    <name evidence="4" type="ORF">HNQ70_002522</name>
</gene>
<evidence type="ECO:0000256" key="2">
    <source>
        <dbReference type="ARBA" id="ARBA00009320"/>
    </source>
</evidence>
<dbReference type="InterPro" id="IPR043132">
    <property type="entry name" value="BCAT-like_C"/>
</dbReference>
<dbReference type="InterPro" id="IPR050571">
    <property type="entry name" value="Class-IV_PLP-Dep_Aminotrnsfr"/>
</dbReference>
<name>A0A7W8HI59_9BURK</name>
<comment type="similarity">
    <text evidence="2">Belongs to the class-IV pyridoxal-phosphate-dependent aminotransferase family.</text>
</comment>